<dbReference type="Proteomes" id="UP000295361">
    <property type="component" value="Unassembled WGS sequence"/>
</dbReference>
<evidence type="ECO:0000256" key="3">
    <source>
        <dbReference type="ARBA" id="ARBA00038054"/>
    </source>
</evidence>
<dbReference type="RefSeq" id="WP_133700237.1">
    <property type="nucleotide sequence ID" value="NZ_SNXS01000002.1"/>
</dbReference>
<evidence type="ECO:0000259" key="4">
    <source>
        <dbReference type="Pfam" id="PF01613"/>
    </source>
</evidence>
<name>A0A4R6QRG2_9BURK</name>
<keyword evidence="2" id="KW-0285">Flavoprotein</keyword>
<comment type="similarity">
    <text evidence="3">Belongs to the flavoredoxin family.</text>
</comment>
<dbReference type="PANTHER" id="PTHR43567">
    <property type="entry name" value="FLAVOREDOXIN-RELATED-RELATED"/>
    <property type="match status" value="1"/>
</dbReference>
<dbReference type="GO" id="GO:0016646">
    <property type="term" value="F:oxidoreductase activity, acting on the CH-NH group of donors, NAD or NADP as acceptor"/>
    <property type="evidence" value="ECO:0007669"/>
    <property type="project" value="UniProtKB-ARBA"/>
</dbReference>
<dbReference type="EMBL" id="SNXS01000002">
    <property type="protein sequence ID" value="TDP72795.1"/>
    <property type="molecule type" value="Genomic_DNA"/>
</dbReference>
<dbReference type="PANTHER" id="PTHR43567:SF1">
    <property type="entry name" value="FLAVOREDOXIN"/>
    <property type="match status" value="1"/>
</dbReference>
<dbReference type="InterPro" id="IPR002563">
    <property type="entry name" value="Flavin_Rdtase-like_dom"/>
</dbReference>
<evidence type="ECO:0000313" key="6">
    <source>
        <dbReference type="Proteomes" id="UP000295361"/>
    </source>
</evidence>
<dbReference type="Pfam" id="PF01613">
    <property type="entry name" value="Flavin_Reduct"/>
    <property type="match status" value="1"/>
</dbReference>
<evidence type="ECO:0000256" key="2">
    <source>
        <dbReference type="ARBA" id="ARBA00022630"/>
    </source>
</evidence>
<feature type="domain" description="Flavin reductase like" evidence="4">
    <location>
        <begin position="13"/>
        <end position="191"/>
    </location>
</feature>
<dbReference type="InParanoid" id="A0A4R6QRG2"/>
<dbReference type="InterPro" id="IPR012349">
    <property type="entry name" value="Split_barrel_FMN-bd"/>
</dbReference>
<proteinExistence type="inferred from homology"/>
<comment type="caution">
    <text evidence="5">The sequence shown here is derived from an EMBL/GenBank/DDBJ whole genome shotgun (WGS) entry which is preliminary data.</text>
</comment>
<reference evidence="5 6" key="1">
    <citation type="submission" date="2019-03" db="EMBL/GenBank/DDBJ databases">
        <title>Genomic Encyclopedia of Type Strains, Phase IV (KMG-IV): sequencing the most valuable type-strain genomes for metagenomic binning, comparative biology and taxonomic classification.</title>
        <authorList>
            <person name="Goeker M."/>
        </authorList>
    </citation>
    <scope>NUCLEOTIDE SEQUENCE [LARGE SCALE GENOMIC DNA]</scope>
    <source>
        <strain evidence="5 6">DSM 16998</strain>
    </source>
</reference>
<sequence length="224" mass="24702">MHKTIEPAIHYWGTPVVLISTLNEDGSANLSPMSSAWWLGWSCMLGLDASSKTSENLQRERECVLNLASVGLAPAVNRLALLSGSSPLPLHKTFLGYEHEKDKFGVAGLNADPSLDVRAPRVRECQVQLEAVVQEVRPFGARDPRVAVPTLSFELRILRAHVEETILQAPDSHRIDADKWQPLLMTFRQFYGGGPRVQPSTLATGPEEAYAPWKFAARPAKQPA</sequence>
<organism evidence="5 6">
    <name type="scientific">Roseateles toxinivorans</name>
    <dbReference type="NCBI Taxonomy" id="270368"/>
    <lineage>
        <taxon>Bacteria</taxon>
        <taxon>Pseudomonadati</taxon>
        <taxon>Pseudomonadota</taxon>
        <taxon>Betaproteobacteria</taxon>
        <taxon>Burkholderiales</taxon>
        <taxon>Sphaerotilaceae</taxon>
        <taxon>Roseateles</taxon>
    </lineage>
</organism>
<keyword evidence="6" id="KW-1185">Reference proteome</keyword>
<protein>
    <submittedName>
        <fullName evidence="5">Flavin reductase (DIM6/NTAB) family NADH-FMN oxidoreductase RutF</fullName>
    </submittedName>
</protein>
<dbReference type="GO" id="GO:0010181">
    <property type="term" value="F:FMN binding"/>
    <property type="evidence" value="ECO:0007669"/>
    <property type="project" value="InterPro"/>
</dbReference>
<dbReference type="AlphaFoldDB" id="A0A4R6QRG2"/>
<dbReference type="OrthoDB" id="5946411at2"/>
<accession>A0A4R6QRG2</accession>
<gene>
    <name evidence="5" type="ORF">DES47_102540</name>
</gene>
<dbReference type="Gene3D" id="2.30.110.10">
    <property type="entry name" value="Electron Transport, Fmn-binding Protein, Chain A"/>
    <property type="match status" value="1"/>
</dbReference>
<comment type="cofactor">
    <cofactor evidence="1">
        <name>FMN</name>
        <dbReference type="ChEBI" id="CHEBI:58210"/>
    </cofactor>
</comment>
<evidence type="ECO:0000313" key="5">
    <source>
        <dbReference type="EMBL" id="TDP72795.1"/>
    </source>
</evidence>
<dbReference type="InterPro" id="IPR052174">
    <property type="entry name" value="Flavoredoxin"/>
</dbReference>
<evidence type="ECO:0000256" key="1">
    <source>
        <dbReference type="ARBA" id="ARBA00001917"/>
    </source>
</evidence>
<dbReference type="SUPFAM" id="SSF50475">
    <property type="entry name" value="FMN-binding split barrel"/>
    <property type="match status" value="1"/>
</dbReference>